<dbReference type="AlphaFoldDB" id="A0A2T0UHW0"/>
<proteinExistence type="predicted"/>
<evidence type="ECO:0000259" key="1">
    <source>
        <dbReference type="SMART" id="SM01022"/>
    </source>
</evidence>
<dbReference type="OrthoDB" id="9807542at2"/>
<dbReference type="Pfam" id="PF04266">
    <property type="entry name" value="ASCH"/>
    <property type="match status" value="1"/>
</dbReference>
<sequence length="172" mass="18870">MSDDMAVESPEDERVRTFWDIARAQARLNAVPAYFGPNALDSVPPPAWSFGATDAQADELLALVLTGAKTATAGALWDYEAEGEALPSRGALAIVVDGSGRPRALIETTSVEIVPFDEVSAEHARLEGEGDLSLEHWREVHERFFTQNATHDRGFARDMPVALERFRVLYAD</sequence>
<reference evidence="2 3" key="1">
    <citation type="submission" date="2018-03" db="EMBL/GenBank/DDBJ databases">
        <title>Genomic Encyclopedia of Archaeal and Bacterial Type Strains, Phase II (KMG-II): from individual species to whole genera.</title>
        <authorList>
            <person name="Goeker M."/>
        </authorList>
    </citation>
    <scope>NUCLEOTIDE SEQUENCE [LARGE SCALE GENOMIC DNA]</scope>
    <source>
        <strain evidence="2 3">ATCC BAA-1496</strain>
    </source>
</reference>
<name>A0A2T0UHW0_9MICO</name>
<organism evidence="2 3">
    <name type="scientific">Knoellia remsis</name>
    <dbReference type="NCBI Taxonomy" id="407159"/>
    <lineage>
        <taxon>Bacteria</taxon>
        <taxon>Bacillati</taxon>
        <taxon>Actinomycetota</taxon>
        <taxon>Actinomycetes</taxon>
        <taxon>Micrococcales</taxon>
        <taxon>Intrasporangiaceae</taxon>
        <taxon>Knoellia</taxon>
    </lineage>
</organism>
<evidence type="ECO:0000313" key="3">
    <source>
        <dbReference type="Proteomes" id="UP000237822"/>
    </source>
</evidence>
<dbReference type="PANTHER" id="PTHR39203">
    <property type="entry name" value="CYTOPLASMIC PROTEIN-RELATED"/>
    <property type="match status" value="1"/>
</dbReference>
<feature type="domain" description="ASCH" evidence="1">
    <location>
        <begin position="48"/>
        <end position="170"/>
    </location>
</feature>
<dbReference type="SUPFAM" id="SSF88697">
    <property type="entry name" value="PUA domain-like"/>
    <property type="match status" value="1"/>
</dbReference>
<dbReference type="CDD" id="cd06553">
    <property type="entry name" value="ASCH_Ef3133_like"/>
    <property type="match status" value="1"/>
</dbReference>
<accession>A0A2T0UHW0</accession>
<keyword evidence="3" id="KW-1185">Reference proteome</keyword>
<evidence type="ECO:0000313" key="2">
    <source>
        <dbReference type="EMBL" id="PRY57531.1"/>
    </source>
</evidence>
<dbReference type="RefSeq" id="WP_106297843.1">
    <property type="nucleotide sequence ID" value="NZ_PVTI01000015.1"/>
</dbReference>
<dbReference type="Proteomes" id="UP000237822">
    <property type="component" value="Unassembled WGS sequence"/>
</dbReference>
<dbReference type="PANTHER" id="PTHR39203:SF1">
    <property type="entry name" value="CYTOPLASMIC PROTEIN"/>
    <property type="match status" value="1"/>
</dbReference>
<protein>
    <submittedName>
        <fullName evidence="2">Uncharacterized protein YhfF</fullName>
    </submittedName>
</protein>
<dbReference type="SMART" id="SM01022">
    <property type="entry name" value="ASCH"/>
    <property type="match status" value="1"/>
</dbReference>
<gene>
    <name evidence="2" type="ORF">BCF74_11545</name>
</gene>
<dbReference type="EMBL" id="PVTI01000015">
    <property type="protein sequence ID" value="PRY57531.1"/>
    <property type="molecule type" value="Genomic_DNA"/>
</dbReference>
<comment type="caution">
    <text evidence="2">The sequence shown here is derived from an EMBL/GenBank/DDBJ whole genome shotgun (WGS) entry which is preliminary data.</text>
</comment>
<dbReference type="Gene3D" id="3.10.400.10">
    <property type="entry name" value="Sulfate adenylyltransferase"/>
    <property type="match status" value="1"/>
</dbReference>
<dbReference type="InterPro" id="IPR007374">
    <property type="entry name" value="ASCH_domain"/>
</dbReference>
<dbReference type="InterPro" id="IPR015947">
    <property type="entry name" value="PUA-like_sf"/>
</dbReference>
<dbReference type="InterPro" id="IPR009326">
    <property type="entry name" value="DUF984"/>
</dbReference>